<organism evidence="2 3">
    <name type="scientific">Dictyocaulus viviparus</name>
    <name type="common">Bovine lungworm</name>
    <dbReference type="NCBI Taxonomy" id="29172"/>
    <lineage>
        <taxon>Eukaryota</taxon>
        <taxon>Metazoa</taxon>
        <taxon>Ecdysozoa</taxon>
        <taxon>Nematoda</taxon>
        <taxon>Chromadorea</taxon>
        <taxon>Rhabditida</taxon>
        <taxon>Rhabditina</taxon>
        <taxon>Rhabditomorpha</taxon>
        <taxon>Strongyloidea</taxon>
        <taxon>Metastrongylidae</taxon>
        <taxon>Dictyocaulus</taxon>
    </lineage>
</organism>
<evidence type="ECO:0000313" key="3">
    <source>
        <dbReference type="Proteomes" id="UP000053766"/>
    </source>
</evidence>
<evidence type="ECO:0008006" key="4">
    <source>
        <dbReference type="Google" id="ProtNLM"/>
    </source>
</evidence>
<gene>
    <name evidence="2" type="ORF">DICVIV_04867</name>
</gene>
<dbReference type="OrthoDB" id="5869907at2759"/>
<sequence length="127" mass="13843">MRPVVTVLLTISTAFTCDLTAKLLSESNEPVWAQFLFHNGTESPVYEFKSKDSNHTVNIMGSPCNMKPTVLKSYKEKPGRDSKPLGESSAFIEGVGMLDYQIYANSPPRMGMRLGVSCGFGDCGARG</sequence>
<dbReference type="EMBL" id="KN716248">
    <property type="protein sequence ID" value="KJH49029.1"/>
    <property type="molecule type" value="Genomic_DNA"/>
</dbReference>
<dbReference type="PANTHER" id="PTHR37427">
    <property type="entry name" value="PROTEIN CBG20963-RELATED"/>
    <property type="match status" value="1"/>
</dbReference>
<protein>
    <recommendedName>
        <fullName evidence="4">Transthyretin-like family protein</fullName>
    </recommendedName>
</protein>
<accession>A0A0D8XZ36</accession>
<reference evidence="2 3" key="1">
    <citation type="submission" date="2013-11" db="EMBL/GenBank/DDBJ databases">
        <title>Draft genome of the bovine lungworm Dictyocaulus viviparus.</title>
        <authorList>
            <person name="Mitreva M."/>
        </authorList>
    </citation>
    <scope>NUCLEOTIDE SEQUENCE [LARGE SCALE GENOMIC DNA]</scope>
    <source>
        <strain evidence="2 3">HannoverDv2000</strain>
    </source>
</reference>
<evidence type="ECO:0000313" key="2">
    <source>
        <dbReference type="EMBL" id="KJH49029.1"/>
    </source>
</evidence>
<dbReference type="AlphaFoldDB" id="A0A0D8XZ36"/>
<keyword evidence="1" id="KW-0732">Signal</keyword>
<feature type="chain" id="PRO_5002336243" description="Transthyretin-like family protein" evidence="1">
    <location>
        <begin position="17"/>
        <end position="127"/>
    </location>
</feature>
<proteinExistence type="predicted"/>
<keyword evidence="3" id="KW-1185">Reference proteome</keyword>
<evidence type="ECO:0000256" key="1">
    <source>
        <dbReference type="SAM" id="SignalP"/>
    </source>
</evidence>
<dbReference type="Proteomes" id="UP000053766">
    <property type="component" value="Unassembled WGS sequence"/>
</dbReference>
<reference evidence="3" key="2">
    <citation type="journal article" date="2016" name="Sci. Rep.">
        <title>Dictyocaulus viviparus genome, variome and transcriptome elucidate lungworm biology and support future intervention.</title>
        <authorList>
            <person name="McNulty S.N."/>
            <person name="Strube C."/>
            <person name="Rosa B.A."/>
            <person name="Martin J.C."/>
            <person name="Tyagi R."/>
            <person name="Choi Y.J."/>
            <person name="Wang Q."/>
            <person name="Hallsworth Pepin K."/>
            <person name="Zhang X."/>
            <person name="Ozersky P."/>
            <person name="Wilson R.K."/>
            <person name="Sternberg P.W."/>
            <person name="Gasser R.B."/>
            <person name="Mitreva M."/>
        </authorList>
    </citation>
    <scope>NUCLEOTIDE SEQUENCE [LARGE SCALE GENOMIC DNA]</scope>
    <source>
        <strain evidence="3">HannoverDv2000</strain>
    </source>
</reference>
<name>A0A0D8XZ36_DICVI</name>
<feature type="signal peptide" evidence="1">
    <location>
        <begin position="1"/>
        <end position="16"/>
    </location>
</feature>
<dbReference type="PANTHER" id="PTHR37427:SF3">
    <property type="entry name" value="ADENOSINE DEAMINASE"/>
    <property type="match status" value="1"/>
</dbReference>